<evidence type="ECO:0000256" key="2">
    <source>
        <dbReference type="ARBA" id="ARBA00022803"/>
    </source>
</evidence>
<gene>
    <name evidence="4" type="ORF">EHAR0213_LOCUS7430</name>
</gene>
<feature type="compositionally biased region" description="Basic and acidic residues" evidence="3">
    <location>
        <begin position="390"/>
        <end position="400"/>
    </location>
</feature>
<dbReference type="EMBL" id="HBII01017546">
    <property type="protein sequence ID" value="CAE0348519.1"/>
    <property type="molecule type" value="Transcribed_RNA"/>
</dbReference>
<dbReference type="PANTHER" id="PTHR14027">
    <property type="entry name" value="RNA POLYMERASE-ASSOCIATED PROTEIN CTR9"/>
    <property type="match status" value="1"/>
</dbReference>
<accession>A0A7S3JB76</accession>
<dbReference type="InterPro" id="IPR011990">
    <property type="entry name" value="TPR-like_helical_dom_sf"/>
</dbReference>
<evidence type="ECO:0000313" key="4">
    <source>
        <dbReference type="EMBL" id="CAE0348519.1"/>
    </source>
</evidence>
<dbReference type="AlphaFoldDB" id="A0A7S3JB76"/>
<feature type="compositionally biased region" description="Basic and acidic residues" evidence="3">
    <location>
        <begin position="281"/>
        <end position="293"/>
    </location>
</feature>
<dbReference type="PANTHER" id="PTHR14027:SF2">
    <property type="entry name" value="RNA POLYMERASE-ASSOCIATED PROTEIN CTR9 HOMOLOG"/>
    <property type="match status" value="1"/>
</dbReference>
<evidence type="ECO:0000256" key="1">
    <source>
        <dbReference type="ARBA" id="ARBA00022737"/>
    </source>
</evidence>
<dbReference type="GO" id="GO:0006368">
    <property type="term" value="P:transcription elongation by RNA polymerase II"/>
    <property type="evidence" value="ECO:0007669"/>
    <property type="project" value="TreeGrafter"/>
</dbReference>
<keyword evidence="2" id="KW-0802">TPR repeat</keyword>
<dbReference type="SUPFAM" id="SSF48452">
    <property type="entry name" value="TPR-like"/>
    <property type="match status" value="1"/>
</dbReference>
<feature type="compositionally biased region" description="Basic and acidic residues" evidence="3">
    <location>
        <begin position="370"/>
        <end position="383"/>
    </location>
</feature>
<protein>
    <submittedName>
        <fullName evidence="4">Uncharacterized protein</fullName>
    </submittedName>
</protein>
<dbReference type="GO" id="GO:0006355">
    <property type="term" value="P:regulation of DNA-templated transcription"/>
    <property type="evidence" value="ECO:0007669"/>
    <property type="project" value="InterPro"/>
</dbReference>
<feature type="compositionally biased region" description="Basic and acidic residues" evidence="3">
    <location>
        <begin position="254"/>
        <end position="273"/>
    </location>
</feature>
<feature type="compositionally biased region" description="Low complexity" evidence="3">
    <location>
        <begin position="308"/>
        <end position="317"/>
    </location>
</feature>
<dbReference type="InterPro" id="IPR031101">
    <property type="entry name" value="Ctr9"/>
</dbReference>
<keyword evidence="1" id="KW-0677">Repeat</keyword>
<dbReference type="GO" id="GO:0000993">
    <property type="term" value="F:RNA polymerase II complex binding"/>
    <property type="evidence" value="ECO:0007669"/>
    <property type="project" value="TreeGrafter"/>
</dbReference>
<dbReference type="Pfam" id="PF14559">
    <property type="entry name" value="TPR_19"/>
    <property type="match status" value="1"/>
</dbReference>
<sequence>MVEEAMEIYRVVGEHHPNIPHSIINIAHILASKGQVANALKLYEKTLEKIYRGKNEQIELWIARLHYQSKNYDACQKVLKKMIYRNPEDIVLKFNLALCLQSKSVEVLNKDYREVKETKKTIEDLNLAKKIFSGLIQKHEDLGKTLPSTLKAELLATLKEKHSRILKISDERLFFIKDTLQNSERYLQHDIEMEQKLKGKHEENLRRIREIQEFEHQKNLERLRIEEEEQRIRNEKAEQNAKLVEDMAREWEEQERKKREEEMAKASTREKKDKKGKAKRKQDDFIVQDRPDGSEMSFDFAGVPESPELSLEGAENLGLGGLDDLKKEHNRKKEKKRKKDKKREKKDKHKKKSRLKRMHRDEDADEDVWGDQKQEKESEHDGQEVEESQNEVKRQKFEDE</sequence>
<dbReference type="Gene3D" id="1.25.40.10">
    <property type="entry name" value="Tetratricopeptide repeat domain"/>
    <property type="match status" value="1"/>
</dbReference>
<dbReference type="GO" id="GO:0016593">
    <property type="term" value="C:Cdc73/Paf1 complex"/>
    <property type="evidence" value="ECO:0007669"/>
    <property type="project" value="TreeGrafter"/>
</dbReference>
<proteinExistence type="predicted"/>
<name>A0A7S3JB76_9SPIT</name>
<evidence type="ECO:0000256" key="3">
    <source>
        <dbReference type="SAM" id="MobiDB-lite"/>
    </source>
</evidence>
<feature type="compositionally biased region" description="Basic residues" evidence="3">
    <location>
        <begin position="328"/>
        <end position="358"/>
    </location>
</feature>
<reference evidence="4" key="1">
    <citation type="submission" date="2021-01" db="EMBL/GenBank/DDBJ databases">
        <authorList>
            <person name="Corre E."/>
            <person name="Pelletier E."/>
            <person name="Niang G."/>
            <person name="Scheremetjew M."/>
            <person name="Finn R."/>
            <person name="Kale V."/>
            <person name="Holt S."/>
            <person name="Cochrane G."/>
            <person name="Meng A."/>
            <person name="Brown T."/>
            <person name="Cohen L."/>
        </authorList>
    </citation>
    <scope>NUCLEOTIDE SEQUENCE</scope>
    <source>
        <strain evidence="4">FSP1.4</strain>
    </source>
</reference>
<organism evidence="4">
    <name type="scientific">Euplotes harpa</name>
    <dbReference type="NCBI Taxonomy" id="151035"/>
    <lineage>
        <taxon>Eukaryota</taxon>
        <taxon>Sar</taxon>
        <taxon>Alveolata</taxon>
        <taxon>Ciliophora</taxon>
        <taxon>Intramacronucleata</taxon>
        <taxon>Spirotrichea</taxon>
        <taxon>Hypotrichia</taxon>
        <taxon>Euplotida</taxon>
        <taxon>Euplotidae</taxon>
        <taxon>Euplotes</taxon>
    </lineage>
</organism>
<feature type="region of interest" description="Disordered" evidence="3">
    <location>
        <begin position="254"/>
        <end position="400"/>
    </location>
</feature>